<protein>
    <submittedName>
        <fullName evidence="1">Uncharacterized protein</fullName>
    </submittedName>
</protein>
<proteinExistence type="predicted"/>
<dbReference type="Proteomes" id="UP001451303">
    <property type="component" value="Unassembled WGS sequence"/>
</dbReference>
<sequence length="119" mass="13245">MRVPSEHINLQRVRQFISLQQRATTSKYRVLIKEIHSTKASWRNGSAFDSRSKGYPFKSGWGHSISLFAILPSDSTVNSSSGSVSLCVCIDKFPCNDIMALAIVFFSKACMYSFTLGQA</sequence>
<evidence type="ECO:0000313" key="1">
    <source>
        <dbReference type="EMBL" id="KAL0472689.1"/>
    </source>
</evidence>
<accession>A0ABR3DJ21</accession>
<comment type="caution">
    <text evidence="1">The sequence shown here is derived from an EMBL/GenBank/DDBJ whole genome shotgun (WGS) entry which is preliminary data.</text>
</comment>
<dbReference type="EMBL" id="JAVLET010000002">
    <property type="protein sequence ID" value="KAL0472689.1"/>
    <property type="molecule type" value="Genomic_DNA"/>
</dbReference>
<reference evidence="1 2" key="1">
    <citation type="submission" date="2023-09" db="EMBL/GenBank/DDBJ databases">
        <title>Multi-omics analysis of a traditional fermented food reveals byproduct-associated fungal strains for waste-to-food upcycling.</title>
        <authorList>
            <consortium name="Lawrence Berkeley National Laboratory"/>
            <person name="Rekdal V.M."/>
            <person name="Villalobos-Escobedo J.M."/>
            <person name="Rodriguez-Valeron N."/>
            <person name="Garcia M.O."/>
            <person name="Vasquez D.P."/>
            <person name="Damayanti I."/>
            <person name="Sorensen P.M."/>
            <person name="Baidoo E.E."/>
            <person name="De Carvalho A.C."/>
            <person name="Riley R."/>
            <person name="Lipzen A."/>
            <person name="He G."/>
            <person name="Yan M."/>
            <person name="Haridas S."/>
            <person name="Daum C."/>
            <person name="Yoshinaga Y."/>
            <person name="Ng V."/>
            <person name="Grigoriev I.V."/>
            <person name="Munk R."/>
            <person name="Nuraida L."/>
            <person name="Wijaya C.H."/>
            <person name="Morales P.-C."/>
            <person name="Keasling J.D."/>
        </authorList>
    </citation>
    <scope>NUCLEOTIDE SEQUENCE [LARGE SCALE GENOMIC DNA]</scope>
    <source>
        <strain evidence="1 2">FGSC 2613</strain>
    </source>
</reference>
<keyword evidence="2" id="KW-1185">Reference proteome</keyword>
<name>A0ABR3DJ21_NEUIN</name>
<gene>
    <name evidence="1" type="ORF">QR685DRAFT_582840</name>
</gene>
<evidence type="ECO:0000313" key="2">
    <source>
        <dbReference type="Proteomes" id="UP001451303"/>
    </source>
</evidence>
<organism evidence="1 2">
    <name type="scientific">Neurospora intermedia</name>
    <dbReference type="NCBI Taxonomy" id="5142"/>
    <lineage>
        <taxon>Eukaryota</taxon>
        <taxon>Fungi</taxon>
        <taxon>Dikarya</taxon>
        <taxon>Ascomycota</taxon>
        <taxon>Pezizomycotina</taxon>
        <taxon>Sordariomycetes</taxon>
        <taxon>Sordariomycetidae</taxon>
        <taxon>Sordariales</taxon>
        <taxon>Sordariaceae</taxon>
        <taxon>Neurospora</taxon>
    </lineage>
</organism>